<evidence type="ECO:0000313" key="1">
    <source>
        <dbReference type="EMBL" id="MDR7330366.1"/>
    </source>
</evidence>
<proteinExistence type="predicted"/>
<name>A0ABU1ZZL9_9CORY</name>
<gene>
    <name evidence="1" type="ORF">J2S39_002042</name>
</gene>
<dbReference type="EMBL" id="JAVDXZ010000001">
    <property type="protein sequence ID" value="MDR7330366.1"/>
    <property type="molecule type" value="Genomic_DNA"/>
</dbReference>
<dbReference type="Proteomes" id="UP001180840">
    <property type="component" value="Unassembled WGS sequence"/>
</dbReference>
<protein>
    <submittedName>
        <fullName evidence="1">Uncharacterized protein</fullName>
    </submittedName>
</protein>
<organism evidence="1 2">
    <name type="scientific">Corynebacterium guangdongense</name>
    <dbReference type="NCBI Taxonomy" id="1783348"/>
    <lineage>
        <taxon>Bacteria</taxon>
        <taxon>Bacillati</taxon>
        <taxon>Actinomycetota</taxon>
        <taxon>Actinomycetes</taxon>
        <taxon>Mycobacteriales</taxon>
        <taxon>Corynebacteriaceae</taxon>
        <taxon>Corynebacterium</taxon>
    </lineage>
</organism>
<reference evidence="1" key="1">
    <citation type="submission" date="2023-07" db="EMBL/GenBank/DDBJ databases">
        <title>Sequencing the genomes of 1000 actinobacteria strains.</title>
        <authorList>
            <person name="Klenk H.-P."/>
        </authorList>
    </citation>
    <scope>NUCLEOTIDE SEQUENCE</scope>
    <source>
        <strain evidence="1">DSM 107476</strain>
    </source>
</reference>
<comment type="caution">
    <text evidence="1">The sequence shown here is derived from an EMBL/GenBank/DDBJ whole genome shotgun (WGS) entry which is preliminary data.</text>
</comment>
<dbReference type="RefSeq" id="WP_290195985.1">
    <property type="nucleotide sequence ID" value="NZ_CP047654.1"/>
</dbReference>
<evidence type="ECO:0000313" key="2">
    <source>
        <dbReference type="Proteomes" id="UP001180840"/>
    </source>
</evidence>
<accession>A0ABU1ZZL9</accession>
<sequence>MDLAIYQDLFVNFEAFGQGFTTAFQSAIDAWAQAFDFFGANDAAAEAGAETQVNGLSSQFGLGAEAGVEAAEATESAQNGGLNLNLETGLEANL</sequence>
<keyword evidence="2" id="KW-1185">Reference proteome</keyword>